<protein>
    <submittedName>
        <fullName evidence="7">MAM and LDL-receptor class A domain-containing protein 1-like</fullName>
    </submittedName>
</protein>
<evidence type="ECO:0000313" key="6">
    <source>
        <dbReference type="Proteomes" id="UP000515135"/>
    </source>
</evidence>
<keyword evidence="4" id="KW-0732">Signal</keyword>
<dbReference type="PANTHER" id="PTHR23282">
    <property type="entry name" value="APICAL ENDOSOMAL GLYCOPROTEIN PRECURSOR"/>
    <property type="match status" value="1"/>
</dbReference>
<dbReference type="GeneID" id="109481767"/>
<evidence type="ECO:0000256" key="2">
    <source>
        <dbReference type="ARBA" id="ARBA00023157"/>
    </source>
</evidence>
<dbReference type="RefSeq" id="XP_019639918.1">
    <property type="nucleotide sequence ID" value="XM_019784359.1"/>
</dbReference>
<feature type="domain" description="MAM" evidence="5">
    <location>
        <begin position="86"/>
        <end position="135"/>
    </location>
</feature>
<evidence type="ECO:0000256" key="1">
    <source>
        <dbReference type="ARBA" id="ARBA00022737"/>
    </source>
</evidence>
<evidence type="ECO:0000256" key="4">
    <source>
        <dbReference type="SAM" id="SignalP"/>
    </source>
</evidence>
<dbReference type="SUPFAM" id="SSF49899">
    <property type="entry name" value="Concanavalin A-like lectins/glucanases"/>
    <property type="match status" value="2"/>
</dbReference>
<dbReference type="PROSITE" id="PS50060">
    <property type="entry name" value="MAM_2"/>
    <property type="match status" value="2"/>
</dbReference>
<dbReference type="OrthoDB" id="412155at2759"/>
<dbReference type="CDD" id="cd06263">
    <property type="entry name" value="MAM"/>
    <property type="match status" value="1"/>
</dbReference>
<keyword evidence="2" id="KW-1015">Disulfide bond</keyword>
<feature type="chain" id="PRO_5028011243" evidence="4">
    <location>
        <begin position="31"/>
        <end position="337"/>
    </location>
</feature>
<proteinExistence type="predicted"/>
<evidence type="ECO:0000313" key="7">
    <source>
        <dbReference type="RefSeq" id="XP_019639918.1"/>
    </source>
</evidence>
<feature type="domain" description="MAM" evidence="5">
    <location>
        <begin position="135"/>
        <end position="292"/>
    </location>
</feature>
<dbReference type="PRINTS" id="PR00020">
    <property type="entry name" value="MAMDOMAIN"/>
</dbReference>
<dbReference type="Pfam" id="PF00629">
    <property type="entry name" value="MAM"/>
    <property type="match status" value="2"/>
</dbReference>
<keyword evidence="3" id="KW-0812">Transmembrane</keyword>
<dbReference type="KEGG" id="bbel:109481767"/>
<evidence type="ECO:0000259" key="5">
    <source>
        <dbReference type="PROSITE" id="PS50060"/>
    </source>
</evidence>
<accession>A0A6P4ZSU6</accession>
<dbReference type="GO" id="GO:0016020">
    <property type="term" value="C:membrane"/>
    <property type="evidence" value="ECO:0007669"/>
    <property type="project" value="InterPro"/>
</dbReference>
<dbReference type="Proteomes" id="UP000515135">
    <property type="component" value="Unplaced"/>
</dbReference>
<dbReference type="Gene3D" id="2.60.120.200">
    <property type="match status" value="2"/>
</dbReference>
<sequence length="337" mass="36721">MAVLARGSPLRRLTLMVLLLCLFMEYIVEAAAEEAFVCLSDWRLGIMEHLYCAVWKQSGTPSGDGCRCTSQYEGRCCNVHKPQGTFNCDFELGLCGWRQAYDDNFDWSRRSGSTPSSNTGPNADHTTGISTSGTFNCDFELGLCGWRQAYDDNFDWSRRSGSTPSSNTGPNADHTTGSGYYIYIETSSVSSGSVARVISPLVTATSAKCVQFCYHMYGRNVNRLKVYIKTGSSLGNPVWTRTGAQGNQWNFGQVDIPAGISFNIVFEASRGSGYYGDISLDDISIVDNSSGQQDTGQQDTIIINYTSINLKLGLGLGLPLGILALAILVYVCKKKCG</sequence>
<keyword evidence="3" id="KW-0472">Membrane</keyword>
<dbReference type="InterPro" id="IPR051560">
    <property type="entry name" value="MAM_domain-containing"/>
</dbReference>
<dbReference type="PROSITE" id="PS00740">
    <property type="entry name" value="MAM_1"/>
    <property type="match status" value="1"/>
</dbReference>
<dbReference type="FunFam" id="2.60.120.200:FF:000182">
    <property type="entry name" value="MAM and LDL-receptor class A domain-containing protein 1"/>
    <property type="match status" value="1"/>
</dbReference>
<dbReference type="InterPro" id="IPR013320">
    <property type="entry name" value="ConA-like_dom_sf"/>
</dbReference>
<dbReference type="AlphaFoldDB" id="A0A6P4ZSU6"/>
<dbReference type="PANTHER" id="PTHR23282:SF142">
    <property type="entry name" value="MAM DOMAIN-CONTAINING PROTEIN"/>
    <property type="match status" value="1"/>
</dbReference>
<gene>
    <name evidence="7" type="primary">LOC109481767</name>
</gene>
<dbReference type="SMART" id="SM00137">
    <property type="entry name" value="MAM"/>
    <property type="match status" value="1"/>
</dbReference>
<keyword evidence="6" id="KW-1185">Reference proteome</keyword>
<keyword evidence="3" id="KW-1133">Transmembrane helix</keyword>
<feature type="transmembrane region" description="Helical" evidence="3">
    <location>
        <begin position="312"/>
        <end position="332"/>
    </location>
</feature>
<keyword evidence="1" id="KW-0677">Repeat</keyword>
<reference evidence="7" key="1">
    <citation type="submission" date="2025-08" db="UniProtKB">
        <authorList>
            <consortium name="RefSeq"/>
        </authorList>
    </citation>
    <scope>IDENTIFICATION</scope>
    <source>
        <tissue evidence="7">Gonad</tissue>
    </source>
</reference>
<name>A0A6P4ZSU6_BRABE</name>
<organism evidence="6 7">
    <name type="scientific">Branchiostoma belcheri</name>
    <name type="common">Amphioxus</name>
    <dbReference type="NCBI Taxonomy" id="7741"/>
    <lineage>
        <taxon>Eukaryota</taxon>
        <taxon>Metazoa</taxon>
        <taxon>Chordata</taxon>
        <taxon>Cephalochordata</taxon>
        <taxon>Leptocardii</taxon>
        <taxon>Amphioxiformes</taxon>
        <taxon>Branchiostomatidae</taxon>
        <taxon>Branchiostoma</taxon>
    </lineage>
</organism>
<feature type="signal peptide" evidence="4">
    <location>
        <begin position="1"/>
        <end position="30"/>
    </location>
</feature>
<evidence type="ECO:0000256" key="3">
    <source>
        <dbReference type="SAM" id="Phobius"/>
    </source>
</evidence>
<dbReference type="InterPro" id="IPR000998">
    <property type="entry name" value="MAM_dom"/>
</dbReference>